<feature type="domain" description="Cytochrome c" evidence="16">
    <location>
        <begin position="71"/>
        <end position="155"/>
    </location>
</feature>
<evidence type="ECO:0000313" key="18">
    <source>
        <dbReference type="Proteomes" id="UP001205890"/>
    </source>
</evidence>
<evidence type="ECO:0000256" key="5">
    <source>
        <dbReference type="ARBA" id="ARBA00022679"/>
    </source>
</evidence>
<dbReference type="NCBIfam" id="TIGR04484">
    <property type="entry name" value="thiosulf_SoxA"/>
    <property type="match status" value="1"/>
</dbReference>
<accession>A0ABT1LHI2</accession>
<dbReference type="InterPro" id="IPR036909">
    <property type="entry name" value="Cyt_c-like_dom_sf"/>
</dbReference>
<dbReference type="Pfam" id="PF21342">
    <property type="entry name" value="SoxA-TsdA_cyt-c"/>
    <property type="match status" value="1"/>
</dbReference>
<comment type="catalytic activity">
    <reaction evidence="13 14">
        <text>S-sulfanyl-L-cysteinyl-[SoxY protein] + thiosulfate + 2 Fe(III)-[cytochrome c] = S-(2-sulfodisulfanyl)-L-cysteinyl-[SoxY protein] + 2 Fe(II)-[cytochrome c] + 2 H(+)</text>
        <dbReference type="Rhea" id="RHEA:51224"/>
        <dbReference type="Rhea" id="RHEA-COMP:10350"/>
        <dbReference type="Rhea" id="RHEA-COMP:14399"/>
        <dbReference type="Rhea" id="RHEA-COMP:14689"/>
        <dbReference type="Rhea" id="RHEA-COMP:14690"/>
        <dbReference type="ChEBI" id="CHEBI:15378"/>
        <dbReference type="ChEBI" id="CHEBI:29033"/>
        <dbReference type="ChEBI" id="CHEBI:29034"/>
        <dbReference type="ChEBI" id="CHEBI:33542"/>
        <dbReference type="ChEBI" id="CHEBI:61963"/>
        <dbReference type="ChEBI" id="CHEBI:140664"/>
        <dbReference type="EC" id="2.8.5.2"/>
    </reaction>
</comment>
<keyword evidence="4 14" id="KW-0349">Heme</keyword>
<comment type="caution">
    <text evidence="17">The sequence shown here is derived from an EMBL/GenBank/DDBJ whole genome shotgun (WGS) entry which is preliminary data.</text>
</comment>
<keyword evidence="18" id="KW-1185">Reference proteome</keyword>
<dbReference type="InterPro" id="IPR009056">
    <property type="entry name" value="Cyt_c-like_dom"/>
</dbReference>
<comment type="catalytic activity">
    <reaction evidence="12 14">
        <text>L-cysteinyl-[SoxY protein] + thiosulfate + 2 Fe(III)-[cytochrome c] = S-sulfosulfanyl-L-cysteinyl-[SoxY protein] + 2 Fe(II)-[cytochrome c] + 2 H(+)</text>
        <dbReference type="Rhea" id="RHEA:56720"/>
        <dbReference type="Rhea" id="RHEA-COMP:10350"/>
        <dbReference type="Rhea" id="RHEA-COMP:14328"/>
        <dbReference type="Rhea" id="RHEA-COMP:14399"/>
        <dbReference type="Rhea" id="RHEA-COMP:14691"/>
        <dbReference type="ChEBI" id="CHEBI:15378"/>
        <dbReference type="ChEBI" id="CHEBI:29033"/>
        <dbReference type="ChEBI" id="CHEBI:29034"/>
        <dbReference type="ChEBI" id="CHEBI:29950"/>
        <dbReference type="ChEBI" id="CHEBI:33542"/>
        <dbReference type="ChEBI" id="CHEBI:139321"/>
        <dbReference type="EC" id="2.8.5.2"/>
    </reaction>
</comment>
<keyword evidence="3 14" id="KW-0813">Transport</keyword>
<organism evidence="17 18">
    <name type="scientific">Alsobacter ponti</name>
    <dbReference type="NCBI Taxonomy" id="2962936"/>
    <lineage>
        <taxon>Bacteria</taxon>
        <taxon>Pseudomonadati</taxon>
        <taxon>Pseudomonadota</taxon>
        <taxon>Alphaproteobacteria</taxon>
        <taxon>Hyphomicrobiales</taxon>
        <taxon>Alsobacteraceae</taxon>
        <taxon>Alsobacter</taxon>
    </lineage>
</organism>
<gene>
    <name evidence="17" type="primary">soxA</name>
    <name evidence="17" type="ORF">NK718_20780</name>
</gene>
<sequence>MRRTSRRPDAPPRAALARLLAVPALLTGLAAAVAVAAEASHEVEGRRSGWLYNSPETQALQDDEFINPGMFAVERGRTLWSTPEGSAGKSCASCHEEGSMRGVAARYPVYDEKRGGLVDLTTRVNLMRTELMGAPALGYEAADMLAMTAYLGRESLGMPMQVAVDGPARPFFEEGRAFYFARRGQLNLSCAQCHDDLAGRKLRGDTISQGQINGFPIYRLLWRAMGSRHRMFEWCNTSLRAEPYPAGSREYLSLELYVAWRGRGLPIETPAVRR</sequence>
<evidence type="ECO:0000256" key="14">
    <source>
        <dbReference type="PIRNR" id="PIRNR038455"/>
    </source>
</evidence>
<dbReference type="EMBL" id="JANCLU010000031">
    <property type="protein sequence ID" value="MCP8940967.1"/>
    <property type="molecule type" value="Genomic_DNA"/>
</dbReference>
<keyword evidence="7 15" id="KW-0732">Signal</keyword>
<evidence type="ECO:0000256" key="15">
    <source>
        <dbReference type="SAM" id="SignalP"/>
    </source>
</evidence>
<keyword evidence="6 14" id="KW-0479">Metal-binding</keyword>
<evidence type="ECO:0000256" key="3">
    <source>
        <dbReference type="ARBA" id="ARBA00022448"/>
    </source>
</evidence>
<dbReference type="Proteomes" id="UP001205890">
    <property type="component" value="Unassembled WGS sequence"/>
</dbReference>
<feature type="signal peptide" evidence="15">
    <location>
        <begin position="1"/>
        <end position="36"/>
    </location>
</feature>
<evidence type="ECO:0000259" key="16">
    <source>
        <dbReference type="PROSITE" id="PS51007"/>
    </source>
</evidence>
<evidence type="ECO:0000256" key="10">
    <source>
        <dbReference type="ARBA" id="ARBA00023004"/>
    </source>
</evidence>
<comment type="similarity">
    <text evidence="11 14">Belongs to the SoxA family.</text>
</comment>
<protein>
    <recommendedName>
        <fullName evidence="14">SoxAX cytochrome complex subunit A</fullName>
        <ecNumber evidence="14">2.8.5.2</ecNumber>
    </recommendedName>
    <alternativeName>
        <fullName evidence="14">Protein SoxA</fullName>
    </alternativeName>
    <alternativeName>
        <fullName evidence="14">Sulfur oxidizing protein A</fullName>
    </alternativeName>
    <alternativeName>
        <fullName evidence="14">Thiosulfate-oxidizing multienzyme system protein SoxA</fullName>
    </alternativeName>
</protein>
<dbReference type="PIRSF" id="PIRSF038455">
    <property type="entry name" value="SoxA"/>
    <property type="match status" value="1"/>
</dbReference>
<evidence type="ECO:0000256" key="13">
    <source>
        <dbReference type="ARBA" id="ARBA00048423"/>
    </source>
</evidence>
<evidence type="ECO:0000256" key="8">
    <source>
        <dbReference type="ARBA" id="ARBA00022764"/>
    </source>
</evidence>
<keyword evidence="10 14" id="KW-0408">Iron</keyword>
<evidence type="ECO:0000256" key="6">
    <source>
        <dbReference type="ARBA" id="ARBA00022723"/>
    </source>
</evidence>
<evidence type="ECO:0000256" key="2">
    <source>
        <dbReference type="ARBA" id="ARBA00011530"/>
    </source>
</evidence>
<dbReference type="RefSeq" id="WP_254746311.1">
    <property type="nucleotide sequence ID" value="NZ_JANCLU010000031.1"/>
</dbReference>
<keyword evidence="8 14" id="KW-0574">Periplasm</keyword>
<keyword evidence="5 14" id="KW-0808">Transferase</keyword>
<feature type="chain" id="PRO_5045720499" description="SoxAX cytochrome complex subunit A" evidence="15">
    <location>
        <begin position="37"/>
        <end position="274"/>
    </location>
</feature>
<comment type="subunit">
    <text evidence="2 14">Heterodimer of SoxA and SoxX.</text>
</comment>
<dbReference type="SUPFAM" id="SSF46626">
    <property type="entry name" value="Cytochrome c"/>
    <property type="match status" value="2"/>
</dbReference>
<evidence type="ECO:0000256" key="4">
    <source>
        <dbReference type="ARBA" id="ARBA00022617"/>
    </source>
</evidence>
<dbReference type="EC" id="2.8.5.2" evidence="14"/>
<comment type="subcellular location">
    <subcellularLocation>
        <location evidence="1 14">Periplasm</location>
    </subcellularLocation>
</comment>
<evidence type="ECO:0000256" key="1">
    <source>
        <dbReference type="ARBA" id="ARBA00004418"/>
    </source>
</evidence>
<proteinExistence type="inferred from homology"/>
<evidence type="ECO:0000256" key="9">
    <source>
        <dbReference type="ARBA" id="ARBA00022982"/>
    </source>
</evidence>
<dbReference type="InterPro" id="IPR025710">
    <property type="entry name" value="SoxA"/>
</dbReference>
<evidence type="ECO:0000313" key="17">
    <source>
        <dbReference type="EMBL" id="MCP8940967.1"/>
    </source>
</evidence>
<keyword evidence="9 14" id="KW-0249">Electron transport</keyword>
<evidence type="ECO:0000256" key="12">
    <source>
        <dbReference type="ARBA" id="ARBA00048077"/>
    </source>
</evidence>
<dbReference type="Gene3D" id="1.10.760.10">
    <property type="entry name" value="Cytochrome c-like domain"/>
    <property type="match status" value="2"/>
</dbReference>
<name>A0ABT1LHI2_9HYPH</name>
<evidence type="ECO:0000256" key="11">
    <source>
        <dbReference type="ARBA" id="ARBA00025746"/>
    </source>
</evidence>
<dbReference type="PROSITE" id="PS51007">
    <property type="entry name" value="CYTC"/>
    <property type="match status" value="1"/>
</dbReference>
<evidence type="ECO:0000256" key="7">
    <source>
        <dbReference type="ARBA" id="ARBA00022729"/>
    </source>
</evidence>
<reference evidence="17 18" key="1">
    <citation type="submission" date="2022-07" db="EMBL/GenBank/DDBJ databases">
        <authorList>
            <person name="Li W.-J."/>
            <person name="Deng Q.-Q."/>
        </authorList>
    </citation>
    <scope>NUCLEOTIDE SEQUENCE [LARGE SCALE GENOMIC DNA]</scope>
    <source>
        <strain evidence="17 18">SYSU M60028</strain>
    </source>
</reference>